<feature type="compositionally biased region" description="Basic and acidic residues" evidence="11">
    <location>
        <begin position="981"/>
        <end position="1005"/>
    </location>
</feature>
<dbReference type="Pfam" id="PF08512">
    <property type="entry name" value="Rttp106-like_middle"/>
    <property type="match status" value="1"/>
</dbReference>
<feature type="compositionally biased region" description="Acidic residues" evidence="11">
    <location>
        <begin position="922"/>
        <end position="936"/>
    </location>
</feature>
<dbReference type="Gene3D" id="2.30.29.150">
    <property type="match status" value="1"/>
</dbReference>
<evidence type="ECO:0000313" key="15">
    <source>
        <dbReference type="EMBL" id="CDO53431.1"/>
    </source>
</evidence>
<comment type="subunit">
    <text evidence="10">Component of the FACT complex.</text>
</comment>
<dbReference type="InterPro" id="IPR040258">
    <property type="entry name" value="Spt16"/>
</dbReference>
<dbReference type="OrthoDB" id="10251642at2759"/>
<evidence type="ECO:0000256" key="8">
    <source>
        <dbReference type="ARBA" id="ARBA00023204"/>
    </source>
</evidence>
<dbReference type="Pfam" id="PF24824">
    <property type="entry name" value="PH_SPT16"/>
    <property type="match status" value="1"/>
</dbReference>
<dbReference type="STRING" id="1173061.A0A0J9X9F6"/>
<dbReference type="GO" id="GO:0006368">
    <property type="term" value="P:transcription elongation by RNA polymerase II"/>
    <property type="evidence" value="ECO:0007669"/>
    <property type="project" value="TreeGrafter"/>
</dbReference>
<comment type="similarity">
    <text evidence="1 10">Belongs to the peptidase M24 family. SPT16 subfamily.</text>
</comment>
<evidence type="ECO:0000256" key="11">
    <source>
        <dbReference type="SAM" id="MobiDB-lite"/>
    </source>
</evidence>
<dbReference type="SMART" id="SM01286">
    <property type="entry name" value="SPT16"/>
    <property type="match status" value="1"/>
</dbReference>
<evidence type="ECO:0000256" key="2">
    <source>
        <dbReference type="ARBA" id="ARBA00022454"/>
    </source>
</evidence>
<dbReference type="InterPro" id="IPR029149">
    <property type="entry name" value="Creatin/AminoP/Spt16_N"/>
</dbReference>
<evidence type="ECO:0000256" key="9">
    <source>
        <dbReference type="ARBA" id="ARBA00023242"/>
    </source>
</evidence>
<dbReference type="SMART" id="SM01287">
    <property type="entry name" value="Rtt106"/>
    <property type="match status" value="1"/>
</dbReference>
<evidence type="ECO:0000256" key="1">
    <source>
        <dbReference type="ARBA" id="ARBA00010779"/>
    </source>
</evidence>
<dbReference type="FunFam" id="2.30.29.30:FF:000017">
    <property type="entry name" value="FACT complex subunit SPT16"/>
    <property type="match status" value="1"/>
</dbReference>
<dbReference type="Pfam" id="PF21091">
    <property type="entry name" value="SPT16_C"/>
    <property type="match status" value="1"/>
</dbReference>
<organism evidence="15 16">
    <name type="scientific">Geotrichum candidum</name>
    <name type="common">Oospora lactis</name>
    <name type="synonym">Dipodascus geotrichum</name>
    <dbReference type="NCBI Taxonomy" id="1173061"/>
    <lineage>
        <taxon>Eukaryota</taxon>
        <taxon>Fungi</taxon>
        <taxon>Dikarya</taxon>
        <taxon>Ascomycota</taxon>
        <taxon>Saccharomycotina</taxon>
        <taxon>Dipodascomycetes</taxon>
        <taxon>Dipodascales</taxon>
        <taxon>Dipodascaceae</taxon>
        <taxon>Geotrichum</taxon>
    </lineage>
</organism>
<evidence type="ECO:0000256" key="5">
    <source>
        <dbReference type="ARBA" id="ARBA00023015"/>
    </source>
</evidence>
<dbReference type="FunFam" id="2.30.29.210:FF:000001">
    <property type="entry name" value="FACT complex subunit spt16"/>
    <property type="match status" value="1"/>
</dbReference>
<feature type="domain" description="FACT complex subunit SPT16 middle" evidence="13">
    <location>
        <begin position="527"/>
        <end position="677"/>
    </location>
</feature>
<evidence type="ECO:0000259" key="14">
    <source>
        <dbReference type="SMART" id="SM01287"/>
    </source>
</evidence>
<dbReference type="InterPro" id="IPR013953">
    <property type="entry name" value="FACT_SPT16_M"/>
</dbReference>
<dbReference type="InterPro" id="IPR013719">
    <property type="entry name" value="RTT106/SPT16-like_middle_dom"/>
</dbReference>
<keyword evidence="3 10" id="KW-0235">DNA replication</keyword>
<dbReference type="SUPFAM" id="SSF55920">
    <property type="entry name" value="Creatinase/aminopeptidase"/>
    <property type="match status" value="1"/>
</dbReference>
<name>A0A0J9X9F6_GEOCN</name>
<dbReference type="SMART" id="SM01285">
    <property type="entry name" value="FACT-Spt16_Nlob"/>
    <property type="match status" value="1"/>
</dbReference>
<dbReference type="FunFam" id="2.30.29.150:FF:000002">
    <property type="entry name" value="FACT complex subunit SPT16"/>
    <property type="match status" value="1"/>
</dbReference>
<dbReference type="GO" id="GO:0035101">
    <property type="term" value="C:FACT complex"/>
    <property type="evidence" value="ECO:0007669"/>
    <property type="project" value="UniProtKB-UniRule"/>
</dbReference>
<evidence type="ECO:0000256" key="4">
    <source>
        <dbReference type="ARBA" id="ARBA00022763"/>
    </source>
</evidence>
<dbReference type="GO" id="GO:0006260">
    <property type="term" value="P:DNA replication"/>
    <property type="evidence" value="ECO:0007669"/>
    <property type="project" value="UniProtKB-KW"/>
</dbReference>
<keyword evidence="16" id="KW-1185">Reference proteome</keyword>
<feature type="compositionally biased region" description="Acidic residues" evidence="11">
    <location>
        <begin position="943"/>
        <end position="952"/>
    </location>
</feature>
<dbReference type="InterPro" id="IPR048969">
    <property type="entry name" value="FACT_SPT16_C"/>
</dbReference>
<dbReference type="PANTHER" id="PTHR13980">
    <property type="entry name" value="CDC68 RELATED"/>
    <property type="match status" value="1"/>
</dbReference>
<dbReference type="Gene3D" id="2.30.29.30">
    <property type="entry name" value="Pleckstrin-homology domain (PH domain)/Phosphotyrosine-binding domain (PTB)"/>
    <property type="match status" value="1"/>
</dbReference>
<dbReference type="Pfam" id="PF14826">
    <property type="entry name" value="FACT-Spt16_Nlob"/>
    <property type="match status" value="1"/>
</dbReference>
<evidence type="ECO:0000259" key="12">
    <source>
        <dbReference type="SMART" id="SM01285"/>
    </source>
</evidence>
<sequence>MATVVIDVAAFNKRIGALQKSLATKDSLFNNADSVFVLIGKVDEENPYRKSSVLHTWLLGYEFPSTALLLTKTQVIFITSAGKAKHLKPLESDKVLVWTRSKDAEHNKKLFNDLIEKMASEGSTLGTLPKDKYEGNIVTEWSDIFNASTHKFTEVDVSGGLAELMQIKDSEEQNTIRAAAKASTGVMTEFLSKEIFNIINEERKVTHSKLSQNVEAKLDDNSFFVKNLKLGNNFDPMQLDWCYSPVIESRGDFDLKPSAMSNNDVLYGGTIITFLGLRYKSYCSNIGRTYLIDPTKLQEQNYSFTLALQKKVLESIKDGVEAKSVYQAAVDFIKSKNPSLLNYFLKNVGWGIGIEFRDTSLLLNAKNTNKLKSGMTLCVSIGFHNIPNPDAKEKENKVYSILLTDTVIVTKDAPVLLTDSPINRSSIAFYFEDEEEEKKPIKKEKKPVQSVILKSKLRGEARNTEEDSEQKRKLHQKELHAKLQKLGLEKYADENTDKSTKDVAVFKRFESYKRESQLPINTKDLRIQVDAKNQTIILPINGRPVPFHISTYKNGSKNEEGDYIYLRLNFNSPGQGVNKKEEMPFEDVNAQFVKSITFRSREVERMSEVFKKITDLKKEAQKRDAEKKEMEDVVDQGKLIEIRNRRPLRLDSVFVRPAPEGKRVAGSLEIHQNGLKYQSPIRSDHNVEVLFSNVKHLFFHPCDHELIVLIHCHLKNPIMVGKKKTKDIQFYREATDLAFDETGNRRRRYKYGDEDELEQEQMERQRRAALNKEFKSFAEKISDATNGKLDVDIPFRELGFTGVPFRSDVLCQPTTDCLVQLIDPPFLVVTLQEIEVVHLERVQFGLRQFDMVIIYKDFNKPVTHINSIPTTQLDSVKDWLNEMDLPYFEGPLNLNWPMIMKTVTKDPHDFFFTQGGWSFLDMESDGSGDEESEEESEFKASDEDPSDEESSDYSEAGSDFSEGSEGSGSDEDESGDDWDELDAKAERQDKRVTQSKADETRKRKR</sequence>
<gene>
    <name evidence="15" type="ORF">BN980_GECA05s01676g</name>
</gene>
<keyword evidence="4 10" id="KW-0227">DNA damage</keyword>
<dbReference type="EMBL" id="CCBN010000005">
    <property type="protein sequence ID" value="CDO53431.1"/>
    <property type="molecule type" value="Genomic_DNA"/>
</dbReference>
<accession>A0A0J9X9F6</accession>
<keyword evidence="2 10" id="KW-0158">Chromosome</keyword>
<dbReference type="Proteomes" id="UP000242525">
    <property type="component" value="Unassembled WGS sequence"/>
</dbReference>
<evidence type="ECO:0000256" key="7">
    <source>
        <dbReference type="ARBA" id="ARBA00023163"/>
    </source>
</evidence>
<evidence type="ECO:0000256" key="3">
    <source>
        <dbReference type="ARBA" id="ARBA00022705"/>
    </source>
</evidence>
<keyword evidence="5 10" id="KW-0805">Transcription regulation</keyword>
<dbReference type="InterPro" id="IPR029148">
    <property type="entry name" value="FACT-SPT16_Nlobe"/>
</dbReference>
<dbReference type="AlphaFoldDB" id="A0A0J9X9F6"/>
<proteinExistence type="inferred from homology"/>
<feature type="compositionally biased region" description="Basic and acidic residues" evidence="11">
    <location>
        <begin position="457"/>
        <end position="476"/>
    </location>
</feature>
<feature type="domain" description="Histone chaperone RTT106/FACT complex subunit SPT16-like middle" evidence="14">
    <location>
        <begin position="800"/>
        <end position="890"/>
    </location>
</feature>
<comment type="subcellular location">
    <subcellularLocation>
        <location evidence="10">Nucleus</location>
    </subcellularLocation>
    <subcellularLocation>
        <location evidence="10">Chromosome</location>
    </subcellularLocation>
</comment>
<dbReference type="FunFam" id="3.40.350.10:FF:000006">
    <property type="entry name" value="FACT complex subunit SPT16"/>
    <property type="match status" value="1"/>
</dbReference>
<comment type="function">
    <text evidence="10">Component of the FACT complex, a general chromatin factor that acts to reorganize nucleosomes. The FACT complex is involved in multiple processes that require DNA as a template such as mRNA elongation, DNA replication and DNA repair. During transcription elongation the FACT complex acts as a histone chaperone that both destabilizes and restores nucleosomal structure. It facilitates the passage of RNA polymerase II and transcription by promoting the dissociation of one histone H2A-H2B dimer from the nucleosome, then subsequently promotes the reestablishment of the nucleosome following the passage of RNA polymerase II.</text>
</comment>
<dbReference type="Gene3D" id="3.40.350.10">
    <property type="entry name" value="Creatinase/prolidase N-terminal domain"/>
    <property type="match status" value="1"/>
</dbReference>
<dbReference type="Pfam" id="PF00557">
    <property type="entry name" value="Peptidase_M24"/>
    <property type="match status" value="1"/>
</dbReference>
<dbReference type="CDD" id="cd01091">
    <property type="entry name" value="CDC68-like"/>
    <property type="match status" value="1"/>
</dbReference>
<dbReference type="GO" id="GO:0034728">
    <property type="term" value="P:nucleosome organization"/>
    <property type="evidence" value="ECO:0007669"/>
    <property type="project" value="UniProtKB-ARBA"/>
</dbReference>
<dbReference type="InterPro" id="IPR033825">
    <property type="entry name" value="Spt16_M24"/>
</dbReference>
<dbReference type="InterPro" id="IPR000994">
    <property type="entry name" value="Pept_M24"/>
</dbReference>
<feature type="compositionally biased region" description="Acidic residues" evidence="11">
    <location>
        <begin position="968"/>
        <end position="980"/>
    </location>
</feature>
<feature type="compositionally biased region" description="Low complexity" evidence="11">
    <location>
        <begin position="953"/>
        <end position="964"/>
    </location>
</feature>
<evidence type="ECO:0000259" key="13">
    <source>
        <dbReference type="SMART" id="SM01286"/>
    </source>
</evidence>
<dbReference type="PANTHER" id="PTHR13980:SF15">
    <property type="entry name" value="FACT COMPLEX SUBUNIT SPT16"/>
    <property type="match status" value="1"/>
</dbReference>
<dbReference type="FunFam" id="3.90.230.10:FF:000005">
    <property type="entry name" value="FACT complex subunit spt16"/>
    <property type="match status" value="1"/>
</dbReference>
<dbReference type="InterPro" id="IPR036005">
    <property type="entry name" value="Creatinase/aminopeptidase-like"/>
</dbReference>
<feature type="region of interest" description="Disordered" evidence="11">
    <location>
        <begin position="454"/>
        <end position="476"/>
    </location>
</feature>
<dbReference type="GO" id="GO:0006281">
    <property type="term" value="P:DNA repair"/>
    <property type="evidence" value="ECO:0007669"/>
    <property type="project" value="UniProtKB-UniRule"/>
</dbReference>
<evidence type="ECO:0000256" key="6">
    <source>
        <dbReference type="ARBA" id="ARBA00023054"/>
    </source>
</evidence>
<protein>
    <recommendedName>
        <fullName evidence="10">FACT complex subunit</fullName>
    </recommendedName>
</protein>
<reference evidence="15" key="1">
    <citation type="submission" date="2014-03" db="EMBL/GenBank/DDBJ databases">
        <authorList>
            <person name="Casaregola S."/>
        </authorList>
    </citation>
    <scope>NUCLEOTIDE SEQUENCE [LARGE SCALE GENOMIC DNA]</scope>
    <source>
        <strain evidence="15">CLIB 918</strain>
    </source>
</reference>
<dbReference type="Gene3D" id="3.90.230.10">
    <property type="entry name" value="Creatinase/methionine aminopeptidase superfamily"/>
    <property type="match status" value="1"/>
</dbReference>
<dbReference type="Gene3D" id="2.30.29.210">
    <property type="entry name" value="FACT complex subunit Spt16p/Cdc68p"/>
    <property type="match status" value="1"/>
</dbReference>
<keyword evidence="7 10" id="KW-0804">Transcription</keyword>
<keyword evidence="8 10" id="KW-0234">DNA repair</keyword>
<dbReference type="Pfam" id="PF08644">
    <property type="entry name" value="SPT16"/>
    <property type="match status" value="1"/>
</dbReference>
<comment type="caution">
    <text evidence="15">The sequence shown here is derived from an EMBL/GenBank/DDBJ whole genome shotgun (WGS) entry which is preliminary data.</text>
</comment>
<evidence type="ECO:0000313" key="16">
    <source>
        <dbReference type="Proteomes" id="UP000242525"/>
    </source>
</evidence>
<dbReference type="InterPro" id="IPR056595">
    <property type="entry name" value="Fact-SPT16_PH"/>
</dbReference>
<feature type="domain" description="FACT complex subunit SPT16 N-terminal lobe" evidence="12">
    <location>
        <begin position="6"/>
        <end position="161"/>
    </location>
</feature>
<keyword evidence="6" id="KW-0175">Coiled coil</keyword>
<feature type="region of interest" description="Disordered" evidence="11">
    <location>
        <begin position="922"/>
        <end position="1005"/>
    </location>
</feature>
<dbReference type="InterPro" id="IPR011993">
    <property type="entry name" value="PH-like_dom_sf"/>
</dbReference>
<dbReference type="GO" id="GO:0031491">
    <property type="term" value="F:nucleosome binding"/>
    <property type="evidence" value="ECO:0007669"/>
    <property type="project" value="TreeGrafter"/>
</dbReference>
<keyword evidence="9 10" id="KW-0539">Nucleus</keyword>
<dbReference type="GO" id="GO:0010468">
    <property type="term" value="P:regulation of gene expression"/>
    <property type="evidence" value="ECO:0007669"/>
    <property type="project" value="UniProtKB-ARBA"/>
</dbReference>
<evidence type="ECO:0000256" key="10">
    <source>
        <dbReference type="RuleBase" id="RU367052"/>
    </source>
</evidence>